<dbReference type="Gene3D" id="3.40.50.720">
    <property type="entry name" value="NAD(P)-binding Rossmann-like Domain"/>
    <property type="match status" value="1"/>
</dbReference>
<dbReference type="InterPro" id="IPR050700">
    <property type="entry name" value="YIM1/Zinc_Alcohol_DH_Fams"/>
</dbReference>
<dbReference type="PROSITE" id="PS01162">
    <property type="entry name" value="QOR_ZETA_CRYSTAL"/>
    <property type="match status" value="1"/>
</dbReference>
<dbReference type="Pfam" id="PF08240">
    <property type="entry name" value="ADH_N"/>
    <property type="match status" value="1"/>
</dbReference>
<dbReference type="InterPro" id="IPR013154">
    <property type="entry name" value="ADH-like_N"/>
</dbReference>
<accession>A0ABY2IT13</accession>
<evidence type="ECO:0000313" key="3">
    <source>
        <dbReference type="EMBL" id="TFC93426.1"/>
    </source>
</evidence>
<dbReference type="Pfam" id="PF13602">
    <property type="entry name" value="ADH_zinc_N_2"/>
    <property type="match status" value="1"/>
</dbReference>
<dbReference type="InterPro" id="IPR011032">
    <property type="entry name" value="GroES-like_sf"/>
</dbReference>
<dbReference type="PANTHER" id="PTHR11695">
    <property type="entry name" value="ALCOHOL DEHYDROGENASE RELATED"/>
    <property type="match status" value="1"/>
</dbReference>
<name>A0ABY2IT13_9MICO</name>
<evidence type="ECO:0000256" key="1">
    <source>
        <dbReference type="ARBA" id="ARBA00023002"/>
    </source>
</evidence>
<dbReference type="InterPro" id="IPR020843">
    <property type="entry name" value="ER"/>
</dbReference>
<organism evidence="3 4">
    <name type="scientific">Cryobacterium sinapicolor</name>
    <dbReference type="NCBI Taxonomy" id="1259236"/>
    <lineage>
        <taxon>Bacteria</taxon>
        <taxon>Bacillati</taxon>
        <taxon>Actinomycetota</taxon>
        <taxon>Actinomycetes</taxon>
        <taxon>Micrococcales</taxon>
        <taxon>Microbacteriaceae</taxon>
        <taxon>Cryobacterium</taxon>
    </lineage>
</organism>
<dbReference type="Proteomes" id="UP000297853">
    <property type="component" value="Unassembled WGS sequence"/>
</dbReference>
<comment type="caution">
    <text evidence="3">The sequence shown here is derived from an EMBL/GenBank/DDBJ whole genome shotgun (WGS) entry which is preliminary data.</text>
</comment>
<gene>
    <name evidence="3" type="ORF">E3T28_16590</name>
</gene>
<keyword evidence="4" id="KW-1185">Reference proteome</keyword>
<evidence type="ECO:0000259" key="2">
    <source>
        <dbReference type="SMART" id="SM00829"/>
    </source>
</evidence>
<protein>
    <submittedName>
        <fullName evidence="3">NAD(P)-dependent alcohol dehydrogenase</fullName>
    </submittedName>
</protein>
<dbReference type="SUPFAM" id="SSF50129">
    <property type="entry name" value="GroES-like"/>
    <property type="match status" value="1"/>
</dbReference>
<dbReference type="InterPro" id="IPR002364">
    <property type="entry name" value="Quin_OxRdtase/zeta-crystal_CS"/>
</dbReference>
<dbReference type="EMBL" id="SOGQ01000095">
    <property type="protein sequence ID" value="TFC93426.1"/>
    <property type="molecule type" value="Genomic_DNA"/>
</dbReference>
<dbReference type="InterPro" id="IPR036291">
    <property type="entry name" value="NAD(P)-bd_dom_sf"/>
</dbReference>
<dbReference type="SMART" id="SM00829">
    <property type="entry name" value="PKS_ER"/>
    <property type="match status" value="1"/>
</dbReference>
<reference evidence="3 4" key="1">
    <citation type="submission" date="2019-03" db="EMBL/GenBank/DDBJ databases">
        <title>Genomics of glacier-inhabiting Cryobacterium strains.</title>
        <authorList>
            <person name="Liu Q."/>
            <person name="Xin Y.-H."/>
        </authorList>
    </citation>
    <scope>NUCLEOTIDE SEQUENCE [LARGE SCALE GENOMIC DNA]</scope>
    <source>
        <strain evidence="3 4">TMT1-23-1</strain>
    </source>
</reference>
<dbReference type="CDD" id="cd08267">
    <property type="entry name" value="MDR1"/>
    <property type="match status" value="1"/>
</dbReference>
<proteinExistence type="predicted"/>
<feature type="domain" description="Enoyl reductase (ER)" evidence="2">
    <location>
        <begin position="10"/>
        <end position="320"/>
    </location>
</feature>
<evidence type="ECO:0000313" key="4">
    <source>
        <dbReference type="Proteomes" id="UP000297853"/>
    </source>
</evidence>
<keyword evidence="1" id="KW-0560">Oxidoreductase</keyword>
<dbReference type="Gene3D" id="3.90.180.10">
    <property type="entry name" value="Medium-chain alcohol dehydrogenases, catalytic domain"/>
    <property type="match status" value="1"/>
</dbReference>
<dbReference type="SUPFAM" id="SSF51735">
    <property type="entry name" value="NAD(P)-binding Rossmann-fold domains"/>
    <property type="match status" value="1"/>
</dbReference>
<dbReference type="RefSeq" id="WP_134433375.1">
    <property type="nucleotide sequence ID" value="NZ_SOGQ01000095.1"/>
</dbReference>
<dbReference type="PANTHER" id="PTHR11695:SF294">
    <property type="entry name" value="RETICULON-4-INTERACTING PROTEIN 1, MITOCHONDRIAL"/>
    <property type="match status" value="1"/>
</dbReference>
<sequence length="322" mass="33815">MKAIVQREYGDVEVLKVEDIDHPVVGHNDVLVRVVAASLNHADWIHMSGMPLVARLAFGIRRPKAMTRGKDVAGVVESVGTNVTAFRQGDEVYGELSSGTFAEYVAAPASLLARKPVNLTFEQAAAVPLSGMTALVGLRDAGAVTPGQRVLVNGASGGVGTFAVQIAKALGAEVTAVSSAANAALVQSLGADHVVDYGREDFTRGTAQHDVIFDLIGNHTLTELRSALTSKGVLVLSSGAGGRVVGPMGRILKAVAVSPFIDQKLKPFTQNGSTKTLNELRNLIEAGRVTPAIDRIYGLAEVPAAMRYFVDEHARGKVAICV</sequence>